<comment type="catalytic activity">
    <reaction evidence="12">
        <text>5,6-dihydrouridine(16) in tRNA + NAD(+) = uridine(16) in tRNA + NADH + H(+)</text>
        <dbReference type="Rhea" id="RHEA:53380"/>
        <dbReference type="Rhea" id="RHEA-COMP:13543"/>
        <dbReference type="Rhea" id="RHEA-COMP:13544"/>
        <dbReference type="ChEBI" id="CHEBI:15378"/>
        <dbReference type="ChEBI" id="CHEBI:57540"/>
        <dbReference type="ChEBI" id="CHEBI:57945"/>
        <dbReference type="ChEBI" id="CHEBI:65315"/>
        <dbReference type="ChEBI" id="CHEBI:74443"/>
        <dbReference type="EC" id="1.3.1.88"/>
    </reaction>
    <physiologicalReaction direction="right-to-left" evidence="12">
        <dbReference type="Rhea" id="RHEA:53382"/>
    </physiologicalReaction>
</comment>
<dbReference type="Pfam" id="PF01207">
    <property type="entry name" value="Dus"/>
    <property type="match status" value="1"/>
</dbReference>
<evidence type="ECO:0000256" key="2">
    <source>
        <dbReference type="ARBA" id="ARBA00022630"/>
    </source>
</evidence>
<evidence type="ECO:0000313" key="15">
    <source>
        <dbReference type="Proteomes" id="UP000050791"/>
    </source>
</evidence>
<dbReference type="CDD" id="cd02801">
    <property type="entry name" value="DUS_like_FMN"/>
    <property type="match status" value="1"/>
</dbReference>
<evidence type="ECO:0000256" key="11">
    <source>
        <dbReference type="ARBA" id="ARBA00047652"/>
    </source>
</evidence>
<sequence length="441" mass="49790">MSLLDSWNSPKYVLAPMVDGSELAWRMLGRKYGVQLTFTPMINSTAFLINMKYRRSCLQFASEDRPLIVQFCANSPDTFVRCAKLVQPFCDAVDLNLGCPQGIARRGHYGAFLQDEWNSLKEIVSRASLELNVPVTCKIRIFSDVERTVQYAKLLEAAGASMLTVHGRTREMKGQKTGLADWNQIRAVKEAVKIPVIANGNIQYLSDVHQCLDSTKADAVMSAEGHLHNPALFLGIQPCIYDMCFEYLDFVEKYPTSMQIIRGHIFKLCHHALDEHSEYRSLIGSSQSTKVMKEILQKMANHCSSCVRNSSTKLPHPHWLCQPYERPITFSEQAKVEISMQAINGSDFHSVDSDVSAKKIMLMEQRRSRKASKKEVKLAKKLAIVEGKLICFICNKNRKSLNCARSVCRTCCQSQSESNLNSLTNTFCSFHHCQINNAILD</sequence>
<evidence type="ECO:0000256" key="6">
    <source>
        <dbReference type="ARBA" id="ARBA00023002"/>
    </source>
</evidence>
<evidence type="ECO:0000256" key="1">
    <source>
        <dbReference type="ARBA" id="ARBA00001917"/>
    </source>
</evidence>
<evidence type="ECO:0000256" key="10">
    <source>
        <dbReference type="ARBA" id="ARBA00047287"/>
    </source>
</evidence>
<dbReference type="InterPro" id="IPR018517">
    <property type="entry name" value="tRNA_hU_synthase_CS"/>
</dbReference>
<evidence type="ECO:0000256" key="9">
    <source>
        <dbReference type="ARBA" id="ARBA00038890"/>
    </source>
</evidence>
<comment type="catalytic activity">
    <reaction evidence="11">
        <text>5,6-dihydrouridine(16) in tRNA + NADP(+) = uridine(16) in tRNA + NADPH + H(+)</text>
        <dbReference type="Rhea" id="RHEA:53376"/>
        <dbReference type="Rhea" id="RHEA-COMP:13543"/>
        <dbReference type="Rhea" id="RHEA-COMP:13544"/>
        <dbReference type="ChEBI" id="CHEBI:15378"/>
        <dbReference type="ChEBI" id="CHEBI:57783"/>
        <dbReference type="ChEBI" id="CHEBI:58349"/>
        <dbReference type="ChEBI" id="CHEBI:65315"/>
        <dbReference type="ChEBI" id="CHEBI:74443"/>
        <dbReference type="EC" id="1.3.1.88"/>
    </reaction>
    <physiologicalReaction direction="right-to-left" evidence="11">
        <dbReference type="Rhea" id="RHEA:53378"/>
    </physiologicalReaction>
</comment>
<evidence type="ECO:0000256" key="8">
    <source>
        <dbReference type="ARBA" id="ARBA00038313"/>
    </source>
</evidence>
<keyword evidence="2" id="KW-0285">Flavoprotein</keyword>
<dbReference type="PANTHER" id="PTHR11082:SF5">
    <property type="entry name" value="TRNA-DIHYDROURIDINE(16_17) SYNTHASE [NAD(P)(+)]-LIKE"/>
    <property type="match status" value="1"/>
</dbReference>
<reference evidence="16" key="1">
    <citation type="submission" date="2023-11" db="UniProtKB">
        <authorList>
            <consortium name="WormBaseParasite"/>
        </authorList>
    </citation>
    <scope>IDENTIFICATION</scope>
</reference>
<dbReference type="PANTHER" id="PTHR11082">
    <property type="entry name" value="TRNA-DIHYDROURIDINE SYNTHASE"/>
    <property type="match status" value="1"/>
</dbReference>
<dbReference type="EC" id="1.3.1.88" evidence="9"/>
<dbReference type="InterPro" id="IPR013785">
    <property type="entry name" value="Aldolase_TIM"/>
</dbReference>
<evidence type="ECO:0000256" key="5">
    <source>
        <dbReference type="ARBA" id="ARBA00022857"/>
    </source>
</evidence>
<dbReference type="AlphaFoldDB" id="A0AA85BS53"/>
<keyword evidence="4" id="KW-0819">tRNA processing</keyword>
<protein>
    <recommendedName>
        <fullName evidence="9">tRNA-dihydrouridine(16/17) synthase [NAD(P)(+)]</fullName>
        <ecNumber evidence="9">1.3.1.88</ecNumber>
    </recommendedName>
</protein>
<proteinExistence type="inferred from homology"/>
<comment type="similarity">
    <text evidence="8">Belongs to the Dus family. Dus1 subfamily.</text>
</comment>
<keyword evidence="3" id="KW-0288">FMN</keyword>
<dbReference type="InterPro" id="IPR035587">
    <property type="entry name" value="DUS-like_FMN-bd"/>
</dbReference>
<organism evidence="15 16">
    <name type="scientific">Schistosoma mattheei</name>
    <dbReference type="NCBI Taxonomy" id="31246"/>
    <lineage>
        <taxon>Eukaryota</taxon>
        <taxon>Metazoa</taxon>
        <taxon>Spiralia</taxon>
        <taxon>Lophotrochozoa</taxon>
        <taxon>Platyhelminthes</taxon>
        <taxon>Trematoda</taxon>
        <taxon>Digenea</taxon>
        <taxon>Strigeidida</taxon>
        <taxon>Schistosomatoidea</taxon>
        <taxon>Schistosomatidae</taxon>
        <taxon>Schistosoma</taxon>
    </lineage>
</organism>
<comment type="cofactor">
    <cofactor evidence="1">
        <name>FMN</name>
        <dbReference type="ChEBI" id="CHEBI:58210"/>
    </cofactor>
</comment>
<keyword evidence="7" id="KW-0520">NAD</keyword>
<keyword evidence="6" id="KW-0560">Oxidoreductase</keyword>
<evidence type="ECO:0000259" key="14">
    <source>
        <dbReference type="Pfam" id="PF01207"/>
    </source>
</evidence>
<name>A0AA85BS53_9TREM</name>
<feature type="domain" description="DUS-like FMN-binding" evidence="14">
    <location>
        <begin position="14"/>
        <end position="270"/>
    </location>
</feature>
<evidence type="ECO:0000313" key="16">
    <source>
        <dbReference type="WBParaSite" id="SMTH1_7720.1"/>
    </source>
</evidence>
<evidence type="ECO:0000256" key="7">
    <source>
        <dbReference type="ARBA" id="ARBA00023027"/>
    </source>
</evidence>
<accession>A0AA85BS53</accession>
<dbReference type="GO" id="GO:0017150">
    <property type="term" value="F:tRNA dihydrouridine synthase activity"/>
    <property type="evidence" value="ECO:0007669"/>
    <property type="project" value="InterPro"/>
</dbReference>
<evidence type="ECO:0000256" key="3">
    <source>
        <dbReference type="ARBA" id="ARBA00022643"/>
    </source>
</evidence>
<evidence type="ECO:0000256" key="13">
    <source>
        <dbReference type="ARBA" id="ARBA00049467"/>
    </source>
</evidence>
<comment type="catalytic activity">
    <reaction evidence="13">
        <text>5,6-dihydrouridine(17) in tRNA + NADP(+) = uridine(17) in tRNA + NADPH + H(+)</text>
        <dbReference type="Rhea" id="RHEA:53368"/>
        <dbReference type="Rhea" id="RHEA-COMP:13541"/>
        <dbReference type="Rhea" id="RHEA-COMP:13542"/>
        <dbReference type="ChEBI" id="CHEBI:15378"/>
        <dbReference type="ChEBI" id="CHEBI:57783"/>
        <dbReference type="ChEBI" id="CHEBI:58349"/>
        <dbReference type="ChEBI" id="CHEBI:65315"/>
        <dbReference type="ChEBI" id="CHEBI:74443"/>
        <dbReference type="EC" id="1.3.1.88"/>
    </reaction>
    <physiologicalReaction direction="right-to-left" evidence="13">
        <dbReference type="Rhea" id="RHEA:53370"/>
    </physiologicalReaction>
</comment>
<comment type="catalytic activity">
    <reaction evidence="10">
        <text>5,6-dihydrouridine(17) in tRNA + NAD(+) = uridine(17) in tRNA + NADH + H(+)</text>
        <dbReference type="Rhea" id="RHEA:53372"/>
        <dbReference type="Rhea" id="RHEA-COMP:13541"/>
        <dbReference type="Rhea" id="RHEA-COMP:13542"/>
        <dbReference type="ChEBI" id="CHEBI:15378"/>
        <dbReference type="ChEBI" id="CHEBI:57540"/>
        <dbReference type="ChEBI" id="CHEBI:57945"/>
        <dbReference type="ChEBI" id="CHEBI:65315"/>
        <dbReference type="ChEBI" id="CHEBI:74443"/>
        <dbReference type="EC" id="1.3.1.88"/>
    </reaction>
    <physiologicalReaction direction="right-to-left" evidence="10">
        <dbReference type="Rhea" id="RHEA:53374"/>
    </physiologicalReaction>
</comment>
<dbReference type="PROSITE" id="PS01136">
    <property type="entry name" value="UPF0034"/>
    <property type="match status" value="1"/>
</dbReference>
<evidence type="ECO:0000256" key="12">
    <source>
        <dbReference type="ARBA" id="ARBA00048934"/>
    </source>
</evidence>
<evidence type="ECO:0000256" key="4">
    <source>
        <dbReference type="ARBA" id="ARBA00022694"/>
    </source>
</evidence>
<dbReference type="SUPFAM" id="SSF51395">
    <property type="entry name" value="FMN-linked oxidoreductases"/>
    <property type="match status" value="1"/>
</dbReference>
<dbReference type="GO" id="GO:0050660">
    <property type="term" value="F:flavin adenine dinucleotide binding"/>
    <property type="evidence" value="ECO:0007669"/>
    <property type="project" value="InterPro"/>
</dbReference>
<dbReference type="Proteomes" id="UP000050791">
    <property type="component" value="Unassembled WGS sequence"/>
</dbReference>
<keyword evidence="5" id="KW-0521">NADP</keyword>
<dbReference type="WBParaSite" id="SMTH1_7720.1">
    <property type="protein sequence ID" value="SMTH1_7720.1"/>
    <property type="gene ID" value="SMTH1_7720"/>
</dbReference>
<dbReference type="Gene3D" id="3.20.20.70">
    <property type="entry name" value="Aldolase class I"/>
    <property type="match status" value="1"/>
</dbReference>